<evidence type="ECO:0000256" key="2">
    <source>
        <dbReference type="SAM" id="SignalP"/>
    </source>
</evidence>
<sequence length="971" mass="104322">MKKLVAAAFIALISLAYAVPVIAAEEATPQVEQPYETVVAKNGQWHTERVALADNHALTVAYSGAPNADLSLSDKITFTISSKVVLKGVYLPYPKKASKSISITFTDDKGNVYGPFKADADVEGSQITYVYIPETDVILPEGEYTMAVSDPALLAASDGKPVFLIKAVLYSAYMRYLDTTQASEGASKLGDPESALVEGSTQPAKKNPIAFTLDNDSVIEEIVINTYNGGKGAAPGIITINDADGKEIASYQSVGGTLDQVANGVWAVMPRTVFPAGNYTITVSDPNVLNYDKDGNPLFYVTVSPPPETRYDFTGTYIVNLDNVTKTTLMGPGFVDISKLKIKDFELTILDKGDTLECIGEYEGMPFSQACTVTEESYDKVTATASLALDLTKTTYKARIGGNGTITITKPNMGKPNVVISGTGFYQRPATAQKGADFNTYTASASGVFKDKTLPPFVIAALNRQMGAGNIPGPDSPAQAAAGLLFPPLAALIAHIIDEAMKAKSSAGTIRRYSPEWYAKNYPGKTKEQLAWIMLADAMGNTDEPDAEDRVSVGDNEAADYAEHGEAEQYEETATFEEPQEEKQPEIIGEPFEEIPPGQQETTARQEQPTEQTAAPEQPAEPEQPAVPAQPEEEEEGIPKFSELPDEITLVVDTFGREVKYVKDKEKGQFINTETGEALNFTHYFRDLAPFIEKTKERLEQERQETARGDSPYSKMIRESDKARQEAETQQKYKDSLARKYGTHDEDKIRDIISENQAKDQESSEAWNRAGDRYGYAENTAKITGVLADTTVDALGSMTGPAGKGIRAGYKVLKSISGEMADKGVSASNLMSGAVKGGSDAATDFVDKAPIKAVLTVAGETAGGAINEGWKGAKNGLIDGISKAGSGALTDKLGGRGYGNDMATSQLKSGKVLVATKSGNNWKSKVLSQSSAQTFVNKKLTRQAVQSGVKAGTGLLDEFGIKPYITEPLKK</sequence>
<feature type="compositionally biased region" description="Basic and acidic residues" evidence="1">
    <location>
        <begin position="716"/>
        <end position="742"/>
    </location>
</feature>
<reference evidence="3 4" key="2">
    <citation type="journal article" date="2011" name="Stand. Genomic Sci.">
        <title>Complete genome sequence of Mahella australiensis type strain (50-1 BON).</title>
        <authorList>
            <person name="Sikorski J."/>
            <person name="Teshima H."/>
            <person name="Nolan M."/>
            <person name="Lucas S."/>
            <person name="Hammon N."/>
            <person name="Deshpande S."/>
            <person name="Cheng J.F."/>
            <person name="Pitluck S."/>
            <person name="Liolios K."/>
            <person name="Pagani I."/>
            <person name="Ivanova N."/>
            <person name="Huntemann M."/>
            <person name="Mavromatis K."/>
            <person name="Ovchinikova G."/>
            <person name="Pati A."/>
            <person name="Tapia R."/>
            <person name="Han C."/>
            <person name="Goodwin L."/>
            <person name="Chen A."/>
            <person name="Palaniappan K."/>
            <person name="Land M."/>
            <person name="Hauser L."/>
            <person name="Ngatchou-Djao O.D."/>
            <person name="Rohde M."/>
            <person name="Pukall R."/>
            <person name="Spring S."/>
            <person name="Abt B."/>
            <person name="Goker M."/>
            <person name="Detter J.C."/>
            <person name="Woyke T."/>
            <person name="Bristow J."/>
            <person name="Markowitz V."/>
            <person name="Hugenholtz P."/>
            <person name="Eisen J.A."/>
            <person name="Kyrpides N.C."/>
            <person name="Klenk H.P."/>
            <person name="Lapidus A."/>
        </authorList>
    </citation>
    <scope>NUCLEOTIDE SEQUENCE [LARGE SCALE GENOMIC DNA]</scope>
    <source>
        <strain evidence="4">DSM 15567 / CIP 107919 / 50-1 BON</strain>
    </source>
</reference>
<feature type="compositionally biased region" description="Basic and acidic residues" evidence="1">
    <location>
        <begin position="699"/>
        <end position="708"/>
    </location>
</feature>
<reference evidence="4" key="1">
    <citation type="submission" date="2010-11" db="EMBL/GenBank/DDBJ databases">
        <title>The complete genome of Mahella australiensis DSM 15567.</title>
        <authorList>
            <consortium name="US DOE Joint Genome Institute (JGI-PGF)"/>
            <person name="Lucas S."/>
            <person name="Copeland A."/>
            <person name="Lapidus A."/>
            <person name="Bruce D."/>
            <person name="Goodwin L."/>
            <person name="Pitluck S."/>
            <person name="Kyrpides N."/>
            <person name="Mavromatis K."/>
            <person name="Pagani I."/>
            <person name="Ivanova N."/>
            <person name="Teshima H."/>
            <person name="Brettin T."/>
            <person name="Detter J.C."/>
            <person name="Han C."/>
            <person name="Tapia R."/>
            <person name="Land M."/>
            <person name="Hauser L."/>
            <person name="Markowitz V."/>
            <person name="Cheng J.-F."/>
            <person name="Hugenholtz P."/>
            <person name="Woyke T."/>
            <person name="Wu D."/>
            <person name="Spring S."/>
            <person name="Pukall R."/>
            <person name="Steenblock K."/>
            <person name="Schneider S."/>
            <person name="Klenk H.-P."/>
            <person name="Eisen J.A."/>
        </authorList>
    </citation>
    <scope>NUCLEOTIDE SEQUENCE [LARGE SCALE GENOMIC DNA]</scope>
    <source>
        <strain evidence="4">DSM 15567 / CIP 107919 / 50-1 BON</strain>
    </source>
</reference>
<feature type="region of interest" description="Disordered" evidence="1">
    <location>
        <begin position="565"/>
        <end position="584"/>
    </location>
</feature>
<protein>
    <submittedName>
        <fullName evidence="3">Uncharacterized protein</fullName>
    </submittedName>
</protein>
<evidence type="ECO:0000313" key="4">
    <source>
        <dbReference type="Proteomes" id="UP000008457"/>
    </source>
</evidence>
<accession>F3ZX65</accession>
<name>F3ZX65_MAHA5</name>
<dbReference type="eggNOG" id="ENOG5033QMZ">
    <property type="taxonomic scope" value="Bacteria"/>
</dbReference>
<feature type="compositionally biased region" description="Low complexity" evidence="1">
    <location>
        <begin position="592"/>
        <end position="630"/>
    </location>
</feature>
<feature type="compositionally biased region" description="Acidic residues" evidence="1">
    <location>
        <begin position="568"/>
        <end position="580"/>
    </location>
</feature>
<gene>
    <name evidence="3" type="ordered locus">Mahau_0297</name>
</gene>
<dbReference type="OrthoDB" id="2077732at2"/>
<feature type="region of interest" description="Disordered" evidence="1">
    <location>
        <begin position="699"/>
        <end position="742"/>
    </location>
</feature>
<keyword evidence="2" id="KW-0732">Signal</keyword>
<evidence type="ECO:0000313" key="3">
    <source>
        <dbReference type="EMBL" id="AEE95514.1"/>
    </source>
</evidence>
<proteinExistence type="predicted"/>
<dbReference type="EMBL" id="CP002360">
    <property type="protein sequence ID" value="AEE95514.1"/>
    <property type="molecule type" value="Genomic_DNA"/>
</dbReference>
<feature type="signal peptide" evidence="2">
    <location>
        <begin position="1"/>
        <end position="23"/>
    </location>
</feature>
<feature type="region of interest" description="Disordered" evidence="1">
    <location>
        <begin position="592"/>
        <end position="645"/>
    </location>
</feature>
<dbReference type="HOGENOM" id="CLU_305391_0_0_9"/>
<dbReference type="AlphaFoldDB" id="F3ZX65"/>
<organism evidence="3 4">
    <name type="scientific">Mahella australiensis (strain DSM 15567 / CIP 107919 / 50-1 BON)</name>
    <dbReference type="NCBI Taxonomy" id="697281"/>
    <lineage>
        <taxon>Bacteria</taxon>
        <taxon>Bacillati</taxon>
        <taxon>Bacillota</taxon>
        <taxon>Clostridia</taxon>
        <taxon>Thermoanaerobacterales</taxon>
        <taxon>Thermoanaerobacterales Family IV. Incertae Sedis</taxon>
        <taxon>Mahella</taxon>
    </lineage>
</organism>
<dbReference type="KEGG" id="mas:Mahau_0297"/>
<evidence type="ECO:0000256" key="1">
    <source>
        <dbReference type="SAM" id="MobiDB-lite"/>
    </source>
</evidence>
<keyword evidence="4" id="KW-1185">Reference proteome</keyword>
<dbReference type="Proteomes" id="UP000008457">
    <property type="component" value="Chromosome"/>
</dbReference>
<feature type="chain" id="PRO_5003308846" evidence="2">
    <location>
        <begin position="24"/>
        <end position="971"/>
    </location>
</feature>
<dbReference type="RefSeq" id="WP_013779947.1">
    <property type="nucleotide sequence ID" value="NC_015520.1"/>
</dbReference>
<dbReference type="STRING" id="697281.Mahau_0297"/>